<proteinExistence type="predicted"/>
<evidence type="ECO:0000259" key="1">
    <source>
        <dbReference type="SMART" id="SM00849"/>
    </source>
</evidence>
<keyword evidence="3" id="KW-1185">Reference proteome</keyword>
<dbReference type="Pfam" id="PF00753">
    <property type="entry name" value="Lactamase_B"/>
    <property type="match status" value="1"/>
</dbReference>
<dbReference type="eggNOG" id="COG0491">
    <property type="taxonomic scope" value="Bacteria"/>
</dbReference>
<reference evidence="2 3" key="2">
    <citation type="journal article" date="2009" name="BMC Microbiol.">
        <title>The genome sequence of Geobacter metallireducens: features of metabolism, physiology and regulation common and dissimilar to Geobacter sulfurreducens.</title>
        <authorList>
            <person name="Aklujkar M."/>
            <person name="Krushkal J."/>
            <person name="DiBartolo G."/>
            <person name="Lapidus A."/>
            <person name="Land M.L."/>
            <person name="Lovley D.R."/>
        </authorList>
    </citation>
    <scope>NUCLEOTIDE SEQUENCE [LARGE SCALE GENOMIC DNA]</scope>
    <source>
        <strain evidence="3">ATCC 53774 / DSM 7210 / GS-15</strain>
    </source>
</reference>
<organism evidence="2 3">
    <name type="scientific">Geobacter metallireducens (strain ATCC 53774 / DSM 7210 / GS-15)</name>
    <dbReference type="NCBI Taxonomy" id="269799"/>
    <lineage>
        <taxon>Bacteria</taxon>
        <taxon>Pseudomonadati</taxon>
        <taxon>Thermodesulfobacteriota</taxon>
        <taxon>Desulfuromonadia</taxon>
        <taxon>Geobacterales</taxon>
        <taxon>Geobacteraceae</taxon>
        <taxon>Geobacter</taxon>
    </lineage>
</organism>
<dbReference type="SUPFAM" id="SSF56281">
    <property type="entry name" value="Metallo-hydrolase/oxidoreductase"/>
    <property type="match status" value="1"/>
</dbReference>
<dbReference type="PANTHER" id="PTHR42951">
    <property type="entry name" value="METALLO-BETA-LACTAMASE DOMAIN-CONTAINING"/>
    <property type="match status" value="1"/>
</dbReference>
<dbReference type="STRING" id="269799.Gmet_2200"/>
<dbReference type="KEGG" id="gme:Gmet_2200"/>
<accession>Q39TJ7</accession>
<keyword evidence="2" id="KW-0378">Hydrolase</keyword>
<dbReference type="Proteomes" id="UP000007073">
    <property type="component" value="Chromosome"/>
</dbReference>
<gene>
    <name evidence="2" type="ordered locus">Gmet_2200</name>
</gene>
<reference evidence="2 3" key="1">
    <citation type="submission" date="2005-10" db="EMBL/GenBank/DDBJ databases">
        <title>Complete sequence of Geobacter metallireducens GS-15.</title>
        <authorList>
            <consortium name="US DOE Joint Genome Institute"/>
            <person name="Copeland A."/>
            <person name="Lucas S."/>
            <person name="Lapidus A."/>
            <person name="Barry K."/>
            <person name="Detter J.C."/>
            <person name="Glavina T."/>
            <person name="Hammon N."/>
            <person name="Israni S."/>
            <person name="Pitluck S."/>
            <person name="Di Bartolo G."/>
            <person name="Chain P."/>
            <person name="Schmutz J."/>
            <person name="Larimer F."/>
            <person name="Land M."/>
            <person name="Kyrpides N."/>
            <person name="Ivanova N."/>
            <person name="Richardson P."/>
        </authorList>
    </citation>
    <scope>NUCLEOTIDE SEQUENCE [LARGE SCALE GENOMIC DNA]</scope>
    <source>
        <strain evidence="3">ATCC 53774 / DSM 7210 / GS-15</strain>
    </source>
</reference>
<evidence type="ECO:0000313" key="3">
    <source>
        <dbReference type="Proteomes" id="UP000007073"/>
    </source>
</evidence>
<sequence length="265" mass="28834">MLINGGISCIVPDILEQFRAFRIDDTKIDKLLILHSHFDHVGIVPFFLRRKPGMVLYGSCRSLEVLQKPKALHAINAASRYVIESSGLSESTASCDLEWREGYPGIAVANGDMIDLGGLEVQIFDTPGHSPCSVSAYVPRLEALFPSDAGGVPSGEKIVTYGTSNYGIFEESLCRLKELPIAYYCADHCGYVTGDEAAGFVTASLAAATARRNLMISVYRRTGNLDDAARELAEYCADENIGGIVPPETFVEAQRQILMHLVGLK</sequence>
<dbReference type="GO" id="GO:0016787">
    <property type="term" value="F:hydrolase activity"/>
    <property type="evidence" value="ECO:0007669"/>
    <property type="project" value="UniProtKB-KW"/>
</dbReference>
<protein>
    <submittedName>
        <fullName evidence="2">Zinc-dependent hydrolase, putative</fullName>
    </submittedName>
</protein>
<dbReference type="EMBL" id="CP000148">
    <property type="protein sequence ID" value="ABB32427.1"/>
    <property type="molecule type" value="Genomic_DNA"/>
</dbReference>
<evidence type="ECO:0000313" key="2">
    <source>
        <dbReference type="EMBL" id="ABB32427.1"/>
    </source>
</evidence>
<name>Q39TJ7_GEOMG</name>
<dbReference type="InterPro" id="IPR001279">
    <property type="entry name" value="Metallo-B-lactamas"/>
</dbReference>
<dbReference type="SMART" id="SM00849">
    <property type="entry name" value="Lactamase_B"/>
    <property type="match status" value="1"/>
</dbReference>
<dbReference type="InterPro" id="IPR050855">
    <property type="entry name" value="NDM-1-like"/>
</dbReference>
<dbReference type="HOGENOM" id="CLU_082362_0_0_7"/>
<feature type="domain" description="Metallo-beta-lactamase" evidence="1">
    <location>
        <begin position="5"/>
        <end position="188"/>
    </location>
</feature>
<dbReference type="AlphaFoldDB" id="Q39TJ7"/>
<dbReference type="Gene3D" id="3.60.15.10">
    <property type="entry name" value="Ribonuclease Z/Hydroxyacylglutathione hydrolase-like"/>
    <property type="match status" value="1"/>
</dbReference>
<dbReference type="InterPro" id="IPR036866">
    <property type="entry name" value="RibonucZ/Hydroxyglut_hydro"/>
</dbReference>